<evidence type="ECO:0000259" key="2">
    <source>
        <dbReference type="PROSITE" id="PS50822"/>
    </source>
</evidence>
<dbReference type="InterPro" id="IPR003165">
    <property type="entry name" value="Piwi"/>
</dbReference>
<accession>A0A5B7CWB4</accession>
<dbReference type="GO" id="GO:0003676">
    <property type="term" value="F:nucleic acid binding"/>
    <property type="evidence" value="ECO:0007669"/>
    <property type="project" value="InterPro"/>
</dbReference>
<dbReference type="InterPro" id="IPR036397">
    <property type="entry name" value="RNaseH_sf"/>
</dbReference>
<dbReference type="InterPro" id="IPR012337">
    <property type="entry name" value="RNaseH-like_sf"/>
</dbReference>
<feature type="compositionally biased region" description="Basic and acidic residues" evidence="1">
    <location>
        <begin position="1"/>
        <end position="10"/>
    </location>
</feature>
<protein>
    <submittedName>
        <fullName evidence="3">Protein argonaute-2</fullName>
    </submittedName>
</protein>
<sequence length="96" mass="10625">MKRIRSERSRCGNSGVGKSLSGSLGIIGTSRPTHYHVLWDDSDLPMELLQNLTYAMCHLYSRCTRSVSIPTPAYYAHLVAFSGEKEAEDSQSEEGS</sequence>
<comment type="caution">
    <text evidence="3">The sequence shown here is derived from an EMBL/GenBank/DDBJ whole genome shotgun (WGS) entry which is preliminary data.</text>
</comment>
<feature type="compositionally biased region" description="Low complexity" evidence="1">
    <location>
        <begin position="12"/>
        <end position="27"/>
    </location>
</feature>
<proteinExistence type="predicted"/>
<feature type="domain" description="Piwi" evidence="2">
    <location>
        <begin position="28"/>
        <end position="88"/>
    </location>
</feature>
<gene>
    <name evidence="3" type="primary">ago2_1</name>
    <name evidence="3" type="ORF">E2C01_006880</name>
</gene>
<organism evidence="3 4">
    <name type="scientific">Portunus trituberculatus</name>
    <name type="common">Swimming crab</name>
    <name type="synonym">Neptunus trituberculatus</name>
    <dbReference type="NCBI Taxonomy" id="210409"/>
    <lineage>
        <taxon>Eukaryota</taxon>
        <taxon>Metazoa</taxon>
        <taxon>Ecdysozoa</taxon>
        <taxon>Arthropoda</taxon>
        <taxon>Crustacea</taxon>
        <taxon>Multicrustacea</taxon>
        <taxon>Malacostraca</taxon>
        <taxon>Eumalacostraca</taxon>
        <taxon>Eucarida</taxon>
        <taxon>Decapoda</taxon>
        <taxon>Pleocyemata</taxon>
        <taxon>Brachyura</taxon>
        <taxon>Eubrachyura</taxon>
        <taxon>Portunoidea</taxon>
        <taxon>Portunidae</taxon>
        <taxon>Portuninae</taxon>
        <taxon>Portunus</taxon>
    </lineage>
</organism>
<dbReference type="EMBL" id="VSRR010000329">
    <property type="protein sequence ID" value="MPC14127.1"/>
    <property type="molecule type" value="Genomic_DNA"/>
</dbReference>
<dbReference type="OrthoDB" id="6356874at2759"/>
<dbReference type="Pfam" id="PF02171">
    <property type="entry name" value="Piwi"/>
    <property type="match status" value="1"/>
</dbReference>
<name>A0A5B7CWB4_PORTR</name>
<dbReference type="PANTHER" id="PTHR22891">
    <property type="entry name" value="EUKARYOTIC TRANSLATION INITIATION FACTOR 2C"/>
    <property type="match status" value="1"/>
</dbReference>
<feature type="region of interest" description="Disordered" evidence="1">
    <location>
        <begin position="1"/>
        <end position="27"/>
    </location>
</feature>
<reference evidence="3 4" key="1">
    <citation type="submission" date="2019-05" db="EMBL/GenBank/DDBJ databases">
        <title>Another draft genome of Portunus trituberculatus and its Hox gene families provides insights of decapod evolution.</title>
        <authorList>
            <person name="Jeong J.-H."/>
            <person name="Song I."/>
            <person name="Kim S."/>
            <person name="Choi T."/>
            <person name="Kim D."/>
            <person name="Ryu S."/>
            <person name="Kim W."/>
        </authorList>
    </citation>
    <scope>NUCLEOTIDE SEQUENCE [LARGE SCALE GENOMIC DNA]</scope>
    <source>
        <tissue evidence="3">Muscle</tissue>
    </source>
</reference>
<dbReference type="AlphaFoldDB" id="A0A5B7CWB4"/>
<dbReference type="PROSITE" id="PS50822">
    <property type="entry name" value="PIWI"/>
    <property type="match status" value="1"/>
</dbReference>
<evidence type="ECO:0000313" key="3">
    <source>
        <dbReference type="EMBL" id="MPC14127.1"/>
    </source>
</evidence>
<dbReference type="Gene3D" id="3.30.420.10">
    <property type="entry name" value="Ribonuclease H-like superfamily/Ribonuclease H"/>
    <property type="match status" value="1"/>
</dbReference>
<keyword evidence="4" id="KW-1185">Reference proteome</keyword>
<evidence type="ECO:0000256" key="1">
    <source>
        <dbReference type="SAM" id="MobiDB-lite"/>
    </source>
</evidence>
<dbReference type="Proteomes" id="UP000324222">
    <property type="component" value="Unassembled WGS sequence"/>
</dbReference>
<dbReference type="SUPFAM" id="SSF53098">
    <property type="entry name" value="Ribonuclease H-like"/>
    <property type="match status" value="1"/>
</dbReference>
<evidence type="ECO:0000313" key="4">
    <source>
        <dbReference type="Proteomes" id="UP000324222"/>
    </source>
</evidence>